<dbReference type="EMBL" id="ML119662">
    <property type="protein sequence ID" value="RPA83798.1"/>
    <property type="molecule type" value="Genomic_DNA"/>
</dbReference>
<sequence length="158" mass="17986">MPVLAYLNPLPLIRPILLPPIHIASFLVSSVGWTLTQFTKLMPSEVQTPALYSALTGTRLTKFPQALVQFLTTALFLGLTLGTIIALVHYFLLRSFGLSPMSQRLKNSSQYGSRRLGKRSYERGYSRYGREWEDEMGYTGFFGGRMEKILEEEEEEGW</sequence>
<organism evidence="2 3">
    <name type="scientific">Ascobolus immersus RN42</name>
    <dbReference type="NCBI Taxonomy" id="1160509"/>
    <lineage>
        <taxon>Eukaryota</taxon>
        <taxon>Fungi</taxon>
        <taxon>Dikarya</taxon>
        <taxon>Ascomycota</taxon>
        <taxon>Pezizomycotina</taxon>
        <taxon>Pezizomycetes</taxon>
        <taxon>Pezizales</taxon>
        <taxon>Ascobolaceae</taxon>
        <taxon>Ascobolus</taxon>
    </lineage>
</organism>
<keyword evidence="1" id="KW-1133">Transmembrane helix</keyword>
<accession>A0A3N4IGI6</accession>
<keyword evidence="1" id="KW-0472">Membrane</keyword>
<name>A0A3N4IGI6_ASCIM</name>
<keyword evidence="1" id="KW-0812">Transmembrane</keyword>
<reference evidence="2 3" key="1">
    <citation type="journal article" date="2018" name="Nat. Ecol. Evol.">
        <title>Pezizomycetes genomes reveal the molecular basis of ectomycorrhizal truffle lifestyle.</title>
        <authorList>
            <person name="Murat C."/>
            <person name="Payen T."/>
            <person name="Noel B."/>
            <person name="Kuo A."/>
            <person name="Morin E."/>
            <person name="Chen J."/>
            <person name="Kohler A."/>
            <person name="Krizsan K."/>
            <person name="Balestrini R."/>
            <person name="Da Silva C."/>
            <person name="Montanini B."/>
            <person name="Hainaut M."/>
            <person name="Levati E."/>
            <person name="Barry K.W."/>
            <person name="Belfiori B."/>
            <person name="Cichocki N."/>
            <person name="Clum A."/>
            <person name="Dockter R.B."/>
            <person name="Fauchery L."/>
            <person name="Guy J."/>
            <person name="Iotti M."/>
            <person name="Le Tacon F."/>
            <person name="Lindquist E.A."/>
            <person name="Lipzen A."/>
            <person name="Malagnac F."/>
            <person name="Mello A."/>
            <person name="Molinier V."/>
            <person name="Miyauchi S."/>
            <person name="Poulain J."/>
            <person name="Riccioni C."/>
            <person name="Rubini A."/>
            <person name="Sitrit Y."/>
            <person name="Splivallo R."/>
            <person name="Traeger S."/>
            <person name="Wang M."/>
            <person name="Zifcakova L."/>
            <person name="Wipf D."/>
            <person name="Zambonelli A."/>
            <person name="Paolocci F."/>
            <person name="Nowrousian M."/>
            <person name="Ottonello S."/>
            <person name="Baldrian P."/>
            <person name="Spatafora J.W."/>
            <person name="Henrissat B."/>
            <person name="Nagy L.G."/>
            <person name="Aury J.M."/>
            <person name="Wincker P."/>
            <person name="Grigoriev I.V."/>
            <person name="Bonfante P."/>
            <person name="Martin F.M."/>
        </authorList>
    </citation>
    <scope>NUCLEOTIDE SEQUENCE [LARGE SCALE GENOMIC DNA]</scope>
    <source>
        <strain evidence="2 3">RN42</strain>
    </source>
</reference>
<protein>
    <submittedName>
        <fullName evidence="2">Uncharacterized protein</fullName>
    </submittedName>
</protein>
<dbReference type="AlphaFoldDB" id="A0A3N4IGI6"/>
<evidence type="ECO:0000313" key="2">
    <source>
        <dbReference type="EMBL" id="RPA83798.1"/>
    </source>
</evidence>
<feature type="transmembrane region" description="Helical" evidence="1">
    <location>
        <begin position="12"/>
        <end position="35"/>
    </location>
</feature>
<gene>
    <name evidence="2" type="ORF">BJ508DRAFT_304330</name>
</gene>
<feature type="transmembrane region" description="Helical" evidence="1">
    <location>
        <begin position="67"/>
        <end position="93"/>
    </location>
</feature>
<keyword evidence="3" id="KW-1185">Reference proteome</keyword>
<evidence type="ECO:0000256" key="1">
    <source>
        <dbReference type="SAM" id="Phobius"/>
    </source>
</evidence>
<dbReference type="Proteomes" id="UP000275078">
    <property type="component" value="Unassembled WGS sequence"/>
</dbReference>
<evidence type="ECO:0000313" key="3">
    <source>
        <dbReference type="Proteomes" id="UP000275078"/>
    </source>
</evidence>
<proteinExistence type="predicted"/>